<dbReference type="SUPFAM" id="SSF52833">
    <property type="entry name" value="Thioredoxin-like"/>
    <property type="match status" value="1"/>
</dbReference>
<gene>
    <name evidence="3" type="ORF">FRX31_030502</name>
</gene>
<dbReference type="PANTHER" id="PTHR13544">
    <property type="entry name" value="SELENOPROTEIN T"/>
    <property type="match status" value="1"/>
</dbReference>
<dbReference type="OrthoDB" id="60822at2759"/>
<evidence type="ECO:0000256" key="2">
    <source>
        <dbReference type="ARBA" id="ARBA00023284"/>
    </source>
</evidence>
<dbReference type="Gene3D" id="3.40.30.10">
    <property type="entry name" value="Glutaredoxin"/>
    <property type="match status" value="1"/>
</dbReference>
<keyword evidence="2" id="KW-0676">Redox-active center</keyword>
<dbReference type="EMBL" id="JABWDY010038141">
    <property type="protein sequence ID" value="KAF5179910.1"/>
    <property type="molecule type" value="Genomic_DNA"/>
</dbReference>
<accession>A0A7J6V6T6</accession>
<comment type="caution">
    <text evidence="3">The sequence shown here is derived from an EMBL/GenBank/DDBJ whole genome shotgun (WGS) entry which is preliminary data.</text>
</comment>
<dbReference type="Pfam" id="PF10262">
    <property type="entry name" value="Rdx"/>
    <property type="match status" value="1"/>
</dbReference>
<organism evidence="3 4">
    <name type="scientific">Thalictrum thalictroides</name>
    <name type="common">Rue-anemone</name>
    <name type="synonym">Anemone thalictroides</name>
    <dbReference type="NCBI Taxonomy" id="46969"/>
    <lineage>
        <taxon>Eukaryota</taxon>
        <taxon>Viridiplantae</taxon>
        <taxon>Streptophyta</taxon>
        <taxon>Embryophyta</taxon>
        <taxon>Tracheophyta</taxon>
        <taxon>Spermatophyta</taxon>
        <taxon>Magnoliopsida</taxon>
        <taxon>Ranunculales</taxon>
        <taxon>Ranunculaceae</taxon>
        <taxon>Thalictroideae</taxon>
        <taxon>Thalictrum</taxon>
    </lineage>
</organism>
<dbReference type="InterPro" id="IPR019389">
    <property type="entry name" value="Selenoprotein_T"/>
</dbReference>
<sequence length="125" mass="14273">MKDLLEDFFPGVHVKLDIQPPDFPRPQLIRCLRMGGLALIAVGTHIQLNFNLFLLRTYSFWNSLKSTTILLERTEAFEVHINGELIFSKLKEDRFPTEFELRELVARKAVDSTTADGLVAGVLWA</sequence>
<evidence type="ECO:0000313" key="3">
    <source>
        <dbReference type="EMBL" id="KAF5179910.1"/>
    </source>
</evidence>
<name>A0A7J6V6T6_THATH</name>
<keyword evidence="1" id="KW-0732">Signal</keyword>
<evidence type="ECO:0000256" key="1">
    <source>
        <dbReference type="ARBA" id="ARBA00022729"/>
    </source>
</evidence>
<dbReference type="PANTHER" id="PTHR13544:SF0">
    <property type="entry name" value="THIOREDOXIN REDUCTASE-LIKE SELENOPROTEIN T"/>
    <property type="match status" value="1"/>
</dbReference>
<dbReference type="InterPro" id="IPR011893">
    <property type="entry name" value="Selenoprotein_Rdx-typ"/>
</dbReference>
<proteinExistence type="predicted"/>
<dbReference type="InterPro" id="IPR036249">
    <property type="entry name" value="Thioredoxin-like_sf"/>
</dbReference>
<dbReference type="GO" id="GO:0004791">
    <property type="term" value="F:thioredoxin-disulfide reductase (NADPH) activity"/>
    <property type="evidence" value="ECO:0007669"/>
    <property type="project" value="TreeGrafter"/>
</dbReference>
<dbReference type="NCBIfam" id="TIGR02174">
    <property type="entry name" value="CXXU_selWTH"/>
    <property type="match status" value="1"/>
</dbReference>
<keyword evidence="4" id="KW-1185">Reference proteome</keyword>
<dbReference type="AlphaFoldDB" id="A0A7J6V6T6"/>
<protein>
    <submittedName>
        <fullName evidence="3">Selt-like protein</fullName>
    </submittedName>
</protein>
<evidence type="ECO:0000313" key="4">
    <source>
        <dbReference type="Proteomes" id="UP000554482"/>
    </source>
</evidence>
<dbReference type="GO" id="GO:0045454">
    <property type="term" value="P:cell redox homeostasis"/>
    <property type="evidence" value="ECO:0007669"/>
    <property type="project" value="TreeGrafter"/>
</dbReference>
<reference evidence="3 4" key="1">
    <citation type="submission" date="2020-06" db="EMBL/GenBank/DDBJ databases">
        <title>Transcriptomic and genomic resources for Thalictrum thalictroides and T. hernandezii: Facilitating candidate gene discovery in an emerging model plant lineage.</title>
        <authorList>
            <person name="Arias T."/>
            <person name="Riano-Pachon D.M."/>
            <person name="Di Stilio V.S."/>
        </authorList>
    </citation>
    <scope>NUCLEOTIDE SEQUENCE [LARGE SCALE GENOMIC DNA]</scope>
    <source>
        <strain evidence="4">cv. WT478/WT964</strain>
        <tissue evidence="3">Leaves</tissue>
    </source>
</reference>
<dbReference type="Proteomes" id="UP000554482">
    <property type="component" value="Unassembled WGS sequence"/>
</dbReference>
<dbReference type="GO" id="GO:0005789">
    <property type="term" value="C:endoplasmic reticulum membrane"/>
    <property type="evidence" value="ECO:0007669"/>
    <property type="project" value="TreeGrafter"/>
</dbReference>